<dbReference type="InterPro" id="IPR018490">
    <property type="entry name" value="cNMP-bd_dom_sf"/>
</dbReference>
<dbReference type="InterPro" id="IPR000719">
    <property type="entry name" value="Prot_kinase_dom"/>
</dbReference>
<evidence type="ECO:0000256" key="1">
    <source>
        <dbReference type="ARBA" id="ARBA00022527"/>
    </source>
</evidence>
<dbReference type="SMART" id="SM00100">
    <property type="entry name" value="cNMP"/>
    <property type="match status" value="2"/>
</dbReference>
<evidence type="ECO:0000256" key="6">
    <source>
        <dbReference type="SAM" id="MobiDB-lite"/>
    </source>
</evidence>
<feature type="domain" description="Cyclic nucleotide-binding" evidence="8">
    <location>
        <begin position="184"/>
        <end position="292"/>
    </location>
</feature>
<evidence type="ECO:0000256" key="2">
    <source>
        <dbReference type="ARBA" id="ARBA00022679"/>
    </source>
</evidence>
<dbReference type="InterPro" id="IPR014710">
    <property type="entry name" value="RmlC-like_jellyroll"/>
</dbReference>
<accession>A0A830HVF4</accession>
<proteinExistence type="predicted"/>
<dbReference type="EMBL" id="BNJQ01000022">
    <property type="protein sequence ID" value="GHP08869.1"/>
    <property type="molecule type" value="Genomic_DNA"/>
</dbReference>
<dbReference type="InterPro" id="IPR011009">
    <property type="entry name" value="Kinase-like_dom_sf"/>
</dbReference>
<dbReference type="GO" id="GO:0005524">
    <property type="term" value="F:ATP binding"/>
    <property type="evidence" value="ECO:0007669"/>
    <property type="project" value="UniProtKB-KW"/>
</dbReference>
<dbReference type="PANTHER" id="PTHR24353">
    <property type="entry name" value="CYCLIC NUCLEOTIDE-DEPENDENT PROTEIN KINASE"/>
    <property type="match status" value="1"/>
</dbReference>
<dbReference type="SUPFAM" id="SSF56112">
    <property type="entry name" value="Protein kinase-like (PK-like)"/>
    <property type="match status" value="1"/>
</dbReference>
<evidence type="ECO:0000313" key="10">
    <source>
        <dbReference type="Proteomes" id="UP000660262"/>
    </source>
</evidence>
<evidence type="ECO:0000256" key="3">
    <source>
        <dbReference type="ARBA" id="ARBA00022741"/>
    </source>
</evidence>
<dbReference type="InterPro" id="IPR000595">
    <property type="entry name" value="cNMP-bd_dom"/>
</dbReference>
<dbReference type="Gene3D" id="2.60.120.10">
    <property type="entry name" value="Jelly Rolls"/>
    <property type="match status" value="2"/>
</dbReference>
<sequence length="643" mass="71702">MNRPVRRMLSRAKRAAIESSNVVTDEAPEAYEPPKNISRKSQEDLDRLNLAGKNNFLFAHLHPEQKSLIFAVMEKMLVKKGDLIIRQGDAGDAFYVINTGQYDVHISSGSDGEGLGPKVHTYTSSKTICPSFGELSLMYGQPRAASVLAATDGELWRLDRRAYKGLLSRADSRQLIRTLRTVDVLASLNFGQLQRLADIMTRKTYGLGEHIIRQGDDGNEFYIIQEGEASCTIRKDPSNAAEKPKEVLKLGPGQYFGERALLSNAKRAANVVASTNIVALMLDRGRFEKYLGELKTIIDTDRRWRERVTTTNEKFLSRPSVAVAVQMSIKDFEQYGSLWSSESGVMATAIKRKGGGDKLVMRTTSIPLVNKRGASKLVLRSREVTKTLPPHSFVPAVIKRFKSDRRLYELIYCQAKGSFQGIFVDEDNNTAPIPEECVRYYAASLVLAIEHIHMAGMAIRSLDPAHIVVAEDGNIQLIDLRFAKTLEHGRTFTLCGSPEYAAPEMLANGGGHDSSADLWMLGVFLYHISYKKTPFADAKDEATMFKSIIEHIPGAMKELSPKLADLITKLMTTDPLKRIGSGNISELKAHGFFAGVNWEALQDMQVQVPRKALELVTRFKEFDFADFEDEHLPTGDASWTNDF</sequence>
<evidence type="ECO:0000313" key="9">
    <source>
        <dbReference type="EMBL" id="GHP08869.1"/>
    </source>
</evidence>
<dbReference type="PRINTS" id="PR00103">
    <property type="entry name" value="CAMPKINASE"/>
</dbReference>
<dbReference type="Gene3D" id="1.10.510.10">
    <property type="entry name" value="Transferase(Phosphotransferase) domain 1"/>
    <property type="match status" value="1"/>
</dbReference>
<feature type="domain" description="Protein kinase" evidence="7">
    <location>
        <begin position="332"/>
        <end position="593"/>
    </location>
</feature>
<dbReference type="Proteomes" id="UP000660262">
    <property type="component" value="Unassembled WGS sequence"/>
</dbReference>
<dbReference type="OrthoDB" id="10264738at2759"/>
<dbReference type="Gene3D" id="3.30.200.20">
    <property type="entry name" value="Phosphorylase Kinase, domain 1"/>
    <property type="match status" value="1"/>
</dbReference>
<keyword evidence="4" id="KW-0418">Kinase</keyword>
<keyword evidence="3" id="KW-0547">Nucleotide-binding</keyword>
<dbReference type="PROSITE" id="PS50011">
    <property type="entry name" value="PROTEIN_KINASE_DOM"/>
    <property type="match status" value="1"/>
</dbReference>
<evidence type="ECO:0008006" key="11">
    <source>
        <dbReference type="Google" id="ProtNLM"/>
    </source>
</evidence>
<keyword evidence="2" id="KW-0808">Transferase</keyword>
<dbReference type="PROSITE" id="PS50042">
    <property type="entry name" value="CNMP_BINDING_3"/>
    <property type="match status" value="2"/>
</dbReference>
<name>A0A830HVF4_9CHLO</name>
<feature type="region of interest" description="Disordered" evidence="6">
    <location>
        <begin position="18"/>
        <end position="40"/>
    </location>
</feature>
<keyword evidence="10" id="KW-1185">Reference proteome</keyword>
<dbReference type="PROSITE" id="PS00888">
    <property type="entry name" value="CNMP_BINDING_1"/>
    <property type="match status" value="2"/>
</dbReference>
<dbReference type="AlphaFoldDB" id="A0A830HVF4"/>
<evidence type="ECO:0000259" key="7">
    <source>
        <dbReference type="PROSITE" id="PS50011"/>
    </source>
</evidence>
<protein>
    <recommendedName>
        <fullName evidence="11">cGMP-dependent protein kinase</fullName>
    </recommendedName>
</protein>
<dbReference type="Pfam" id="PF00027">
    <property type="entry name" value="cNMP_binding"/>
    <property type="match status" value="2"/>
</dbReference>
<evidence type="ECO:0000259" key="8">
    <source>
        <dbReference type="PROSITE" id="PS50042"/>
    </source>
</evidence>
<gene>
    <name evidence="9" type="ORF">PPROV_000760600</name>
</gene>
<reference evidence="9" key="1">
    <citation type="submission" date="2020-10" db="EMBL/GenBank/DDBJ databases">
        <title>Unveiling of a novel bifunctional photoreceptor, Dualchrome1, isolated from a cosmopolitan green alga.</title>
        <authorList>
            <person name="Suzuki S."/>
            <person name="Kawachi M."/>
        </authorList>
    </citation>
    <scope>NUCLEOTIDE SEQUENCE</scope>
    <source>
        <strain evidence="9">NIES 2893</strain>
    </source>
</reference>
<dbReference type="PROSITE" id="PS00889">
    <property type="entry name" value="CNMP_BINDING_2"/>
    <property type="match status" value="2"/>
</dbReference>
<keyword evidence="1" id="KW-0723">Serine/threonine-protein kinase</keyword>
<dbReference type="GO" id="GO:0004674">
    <property type="term" value="F:protein serine/threonine kinase activity"/>
    <property type="evidence" value="ECO:0007669"/>
    <property type="project" value="UniProtKB-KW"/>
</dbReference>
<organism evidence="9 10">
    <name type="scientific">Pycnococcus provasolii</name>
    <dbReference type="NCBI Taxonomy" id="41880"/>
    <lineage>
        <taxon>Eukaryota</taxon>
        <taxon>Viridiplantae</taxon>
        <taxon>Chlorophyta</taxon>
        <taxon>Pseudoscourfieldiophyceae</taxon>
        <taxon>Pseudoscourfieldiales</taxon>
        <taxon>Pycnococcaceae</taxon>
        <taxon>Pycnococcus</taxon>
    </lineage>
</organism>
<dbReference type="Pfam" id="PF00069">
    <property type="entry name" value="Pkinase"/>
    <property type="match status" value="1"/>
</dbReference>
<dbReference type="SUPFAM" id="SSF51206">
    <property type="entry name" value="cAMP-binding domain-like"/>
    <property type="match status" value="2"/>
</dbReference>
<keyword evidence="5" id="KW-0067">ATP-binding</keyword>
<feature type="domain" description="Cyclic nucleotide-binding" evidence="8">
    <location>
        <begin position="57"/>
        <end position="167"/>
    </location>
</feature>
<comment type="caution">
    <text evidence="9">The sequence shown here is derived from an EMBL/GenBank/DDBJ whole genome shotgun (WGS) entry which is preliminary data.</text>
</comment>
<dbReference type="SMART" id="SM00220">
    <property type="entry name" value="S_TKc"/>
    <property type="match status" value="1"/>
</dbReference>
<evidence type="ECO:0000256" key="5">
    <source>
        <dbReference type="ARBA" id="ARBA00022840"/>
    </source>
</evidence>
<dbReference type="InterPro" id="IPR018488">
    <property type="entry name" value="cNMP-bd_CS"/>
</dbReference>
<evidence type="ECO:0000256" key="4">
    <source>
        <dbReference type="ARBA" id="ARBA00022777"/>
    </source>
</evidence>
<dbReference type="CDD" id="cd00038">
    <property type="entry name" value="CAP_ED"/>
    <property type="match status" value="2"/>
</dbReference>